<dbReference type="HOGENOM" id="CLU_059169_1_0_7"/>
<gene>
    <name evidence="2" type="ORF">GPICK_06430</name>
</gene>
<name>A0A0B5BEU3_9BACT</name>
<dbReference type="KEGG" id="gpi:GPICK_06430"/>
<protein>
    <submittedName>
        <fullName evidence="2">Phosphoesterase</fullName>
    </submittedName>
</protein>
<dbReference type="PANTHER" id="PTHR14969">
    <property type="entry name" value="SPHINGOSINE-1-PHOSPHATE PHOSPHOHYDROLASE"/>
    <property type="match status" value="1"/>
</dbReference>
<dbReference type="SMART" id="SM00014">
    <property type="entry name" value="acidPPc"/>
    <property type="match status" value="1"/>
</dbReference>
<dbReference type="STRING" id="345632.GPICK_06430"/>
<accession>A0A0B5BEU3</accession>
<dbReference type="Gene3D" id="1.20.144.10">
    <property type="entry name" value="Phosphatidic acid phosphatase type 2/haloperoxidase"/>
    <property type="match status" value="1"/>
</dbReference>
<reference evidence="2 3" key="1">
    <citation type="journal article" date="2015" name="Genome Announc.">
        <title>Complete Genome of Geobacter pickeringii G13T, a Metal-Reducing Isolate from Sedimentary Kaolin Deposits.</title>
        <authorList>
            <person name="Badalamenti J.P."/>
            <person name="Bond D.R."/>
        </authorList>
    </citation>
    <scope>NUCLEOTIDE SEQUENCE [LARGE SCALE GENOMIC DNA]</scope>
    <source>
        <strain evidence="2 3">G13</strain>
    </source>
</reference>
<dbReference type="InterPro" id="IPR036938">
    <property type="entry name" value="PAP2/HPO_sf"/>
</dbReference>
<dbReference type="AlphaFoldDB" id="A0A0B5BEU3"/>
<evidence type="ECO:0000313" key="3">
    <source>
        <dbReference type="Proteomes" id="UP000057609"/>
    </source>
</evidence>
<feature type="domain" description="Phosphatidic acid phosphatase type 2/haloperoxidase" evidence="1">
    <location>
        <begin position="124"/>
        <end position="238"/>
    </location>
</feature>
<evidence type="ECO:0000313" key="2">
    <source>
        <dbReference type="EMBL" id="AJE03050.1"/>
    </source>
</evidence>
<dbReference type="EMBL" id="CP009788">
    <property type="protein sequence ID" value="AJE03050.1"/>
    <property type="molecule type" value="Genomic_DNA"/>
</dbReference>
<organism evidence="2 3">
    <name type="scientific">Geobacter pickeringii</name>
    <dbReference type="NCBI Taxonomy" id="345632"/>
    <lineage>
        <taxon>Bacteria</taxon>
        <taxon>Pseudomonadati</taxon>
        <taxon>Thermodesulfobacteriota</taxon>
        <taxon>Desulfuromonadia</taxon>
        <taxon>Geobacterales</taxon>
        <taxon>Geobacteraceae</taxon>
        <taxon>Geobacter</taxon>
    </lineage>
</organism>
<dbReference type="PANTHER" id="PTHR14969:SF13">
    <property type="entry name" value="AT30094P"/>
    <property type="match status" value="1"/>
</dbReference>
<dbReference type="InterPro" id="IPR000326">
    <property type="entry name" value="PAP2/HPO"/>
</dbReference>
<keyword evidence="3" id="KW-1185">Reference proteome</keyword>
<dbReference type="RefSeq" id="WP_039741461.1">
    <property type="nucleotide sequence ID" value="NZ_CP009788.1"/>
</dbReference>
<dbReference type="SUPFAM" id="SSF48317">
    <property type="entry name" value="Acid phosphatase/Vanadium-dependent haloperoxidase"/>
    <property type="match status" value="1"/>
</dbReference>
<sequence length="266" mass="27829">MWIWLLVAVAMIPGTVRAEGAVDEVKSFVVQETGTLGNEALEFAVAPFRTDDGALLGTLAVAGTVGLTYVFDNNIREKVAARKGHTLDKATDAGNIIGNPILHLGVAGAVWGGGILADSPKWRDVGLMMGEAAVIADAATLVLKEAVGRSRPFTGNGKESFRPFQFKSDYDSMPSMHTASSFAMASVIARTSESIPVGLLSYTTAAFVGFSRIYQDKHWASDVVLGAAIGELAGRVVTRFHAGSGKLAVVPAVSTDSASLALVGKF</sequence>
<dbReference type="CDD" id="cd03394">
    <property type="entry name" value="PAP2_like_5"/>
    <property type="match status" value="1"/>
</dbReference>
<dbReference type="Proteomes" id="UP000057609">
    <property type="component" value="Chromosome"/>
</dbReference>
<proteinExistence type="predicted"/>
<dbReference type="Pfam" id="PF01569">
    <property type="entry name" value="PAP2"/>
    <property type="match status" value="1"/>
</dbReference>
<evidence type="ECO:0000259" key="1">
    <source>
        <dbReference type="SMART" id="SM00014"/>
    </source>
</evidence>